<comment type="caution">
    <text evidence="1">The sequence shown here is derived from an EMBL/GenBank/DDBJ whole genome shotgun (WGS) entry which is preliminary data.</text>
</comment>
<reference evidence="1 2" key="1">
    <citation type="submission" date="2020-05" db="EMBL/GenBank/DDBJ databases">
        <authorList>
            <person name="Whitworth D."/>
        </authorList>
    </citation>
    <scope>NUCLEOTIDE SEQUENCE [LARGE SCALE GENOMIC DNA]</scope>
    <source>
        <strain evidence="1 2">AB043B</strain>
    </source>
</reference>
<dbReference type="AlphaFoldDB" id="A0A3A8IH62"/>
<accession>A0A3A8IH62</accession>
<keyword evidence="2" id="KW-1185">Reference proteome</keyword>
<sequence length="76" mass="7944">MKQRLLGLAILMALEGCSAGTHSRATNEGCAEALIRIHEHAHDINANTCERPCPGSPGGSACRTDDGGFTRSCAFS</sequence>
<dbReference type="EMBL" id="JABFJV010000027">
    <property type="protein sequence ID" value="NOK33015.1"/>
    <property type="molecule type" value="Genomic_DNA"/>
</dbReference>
<proteinExistence type="predicted"/>
<dbReference type="Proteomes" id="UP000563426">
    <property type="component" value="Unassembled WGS sequence"/>
</dbReference>
<name>A0A3A8IH62_9BACT</name>
<protein>
    <recommendedName>
        <fullName evidence="3">Lipoprotein</fullName>
    </recommendedName>
</protein>
<evidence type="ECO:0000313" key="1">
    <source>
        <dbReference type="EMBL" id="NOK33015.1"/>
    </source>
</evidence>
<dbReference type="OrthoDB" id="9898562at2"/>
<evidence type="ECO:0000313" key="2">
    <source>
        <dbReference type="Proteomes" id="UP000563426"/>
    </source>
</evidence>
<evidence type="ECO:0008006" key="3">
    <source>
        <dbReference type="Google" id="ProtNLM"/>
    </source>
</evidence>
<organism evidence="1 2">
    <name type="scientific">Corallococcus exercitus</name>
    <dbReference type="NCBI Taxonomy" id="2316736"/>
    <lineage>
        <taxon>Bacteria</taxon>
        <taxon>Pseudomonadati</taxon>
        <taxon>Myxococcota</taxon>
        <taxon>Myxococcia</taxon>
        <taxon>Myxococcales</taxon>
        <taxon>Cystobacterineae</taxon>
        <taxon>Myxococcaceae</taxon>
        <taxon>Corallococcus</taxon>
    </lineage>
</organism>
<gene>
    <name evidence="1" type="ORF">HMI49_07375</name>
</gene>
<dbReference type="RefSeq" id="WP_120523970.1">
    <property type="nucleotide sequence ID" value="NZ_JABFJV010000027.1"/>
</dbReference>